<keyword evidence="1" id="KW-0732">Signal</keyword>
<feature type="domain" description="ABC-type glycine betaine transport system substrate-binding" evidence="2">
    <location>
        <begin position="56"/>
        <end position="334"/>
    </location>
</feature>
<feature type="chain" id="PRO_5046256840" evidence="1">
    <location>
        <begin position="43"/>
        <end position="353"/>
    </location>
</feature>
<proteinExistence type="predicted"/>
<reference evidence="4" key="1">
    <citation type="journal article" date="2019" name="Int. J. Syst. Evol. Microbiol.">
        <title>The Global Catalogue of Microorganisms (GCM) 10K type strain sequencing project: providing services to taxonomists for standard genome sequencing and annotation.</title>
        <authorList>
            <consortium name="The Broad Institute Genomics Platform"/>
            <consortium name="The Broad Institute Genome Sequencing Center for Infectious Disease"/>
            <person name="Wu L."/>
            <person name="Ma J."/>
        </authorList>
    </citation>
    <scope>NUCLEOTIDE SEQUENCE [LARGE SCALE GENOMIC DNA]</scope>
    <source>
        <strain evidence="4">JCM 17561</strain>
    </source>
</reference>
<gene>
    <name evidence="3" type="primary">proX_2</name>
    <name evidence="3" type="ORF">GCM10022279_10530</name>
</gene>
<dbReference type="InterPro" id="IPR007210">
    <property type="entry name" value="ABC_Gly_betaine_transp_sub-bd"/>
</dbReference>
<dbReference type="RefSeq" id="WP_103044900.1">
    <property type="nucleotide sequence ID" value="NZ_BAABBP010000007.1"/>
</dbReference>
<evidence type="ECO:0000313" key="3">
    <source>
        <dbReference type="EMBL" id="GAA3989299.1"/>
    </source>
</evidence>
<dbReference type="Gene3D" id="3.40.190.10">
    <property type="entry name" value="Periplasmic binding protein-like II"/>
    <property type="match status" value="1"/>
</dbReference>
<dbReference type="EMBL" id="BAABBP010000007">
    <property type="protein sequence ID" value="GAA3989299.1"/>
    <property type="molecule type" value="Genomic_DNA"/>
</dbReference>
<evidence type="ECO:0000259" key="2">
    <source>
        <dbReference type="Pfam" id="PF04069"/>
    </source>
</evidence>
<sequence length="353" mass="38445">MQQPLPHHHTPTLPSPGQRTRRWLCALGAVAAAALAGAAVHAGELPGKGTQVSPVKSPIAEETFQTLLVMKGLERLGYDVQPIQEVDYLAAHLAVANGDATFMADHWNPQQMGFYANAGGDAKLWRHGVLSGNAAQGYLIDKKTADKYRITHLDQLKDPELARLFDSDGDGRADLVGCTPGWECETNINHHLISYGLQASVTQHSGSYPALIADTITRYKAGKSVLFYAWTPHWVSNVLKPGQDTAWLQVPFTAMPPSQAGVDTQLPNGKNYGFKVNKQQIVANKAWTQQHPAAAKWFELVTVSVEDISAQNQLMNQGQNKPADIERHADAWIAAHQKTFDGWLAQARAAAAP</sequence>
<evidence type="ECO:0000256" key="1">
    <source>
        <dbReference type="SAM" id="SignalP"/>
    </source>
</evidence>
<dbReference type="CDD" id="cd13638">
    <property type="entry name" value="PBP2_EcProx_like"/>
    <property type="match status" value="1"/>
</dbReference>
<dbReference type="Pfam" id="PF04069">
    <property type="entry name" value="OpuAC"/>
    <property type="match status" value="1"/>
</dbReference>
<organism evidence="3 4">
    <name type="scientific">Comamonas faecalis</name>
    <dbReference type="NCBI Taxonomy" id="1387849"/>
    <lineage>
        <taxon>Bacteria</taxon>
        <taxon>Pseudomonadati</taxon>
        <taxon>Pseudomonadota</taxon>
        <taxon>Betaproteobacteria</taxon>
        <taxon>Burkholderiales</taxon>
        <taxon>Comamonadaceae</taxon>
        <taxon>Comamonas</taxon>
    </lineage>
</organism>
<dbReference type="SUPFAM" id="SSF53850">
    <property type="entry name" value="Periplasmic binding protein-like II"/>
    <property type="match status" value="1"/>
</dbReference>
<comment type="caution">
    <text evidence="3">The sequence shown here is derived from an EMBL/GenBank/DDBJ whole genome shotgun (WGS) entry which is preliminary data.</text>
</comment>
<feature type="signal peptide" evidence="1">
    <location>
        <begin position="1"/>
        <end position="42"/>
    </location>
</feature>
<evidence type="ECO:0000313" key="4">
    <source>
        <dbReference type="Proteomes" id="UP001501627"/>
    </source>
</evidence>
<name>A0ABP7QWZ6_9BURK</name>
<dbReference type="Proteomes" id="UP001501627">
    <property type="component" value="Unassembled WGS sequence"/>
</dbReference>
<keyword evidence="4" id="KW-1185">Reference proteome</keyword>
<protein>
    <submittedName>
        <fullName evidence="3">Glycine betaine/L-proline ABC transporter substrate-binding protein ProX</fullName>
    </submittedName>
</protein>
<accession>A0ABP7QWZ6</accession>
<dbReference type="Gene3D" id="3.40.190.100">
    <property type="entry name" value="Glycine betaine-binding periplasmic protein, domain 2"/>
    <property type="match status" value="1"/>
</dbReference>
<dbReference type="NCBIfam" id="NF008334">
    <property type="entry name" value="PRK11119.1"/>
    <property type="match status" value="1"/>
</dbReference>